<dbReference type="InterPro" id="IPR001647">
    <property type="entry name" value="HTH_TetR"/>
</dbReference>
<protein>
    <submittedName>
        <fullName evidence="4">TetR family transctiptional regulator</fullName>
    </submittedName>
</protein>
<comment type="caution">
    <text evidence="4">The sequence shown here is derived from an EMBL/GenBank/DDBJ whole genome shotgun (WGS) entry which is preliminary data.</text>
</comment>
<evidence type="ECO:0000313" key="4">
    <source>
        <dbReference type="EMBL" id="KRL36722.1"/>
    </source>
</evidence>
<evidence type="ECO:0000259" key="3">
    <source>
        <dbReference type="PROSITE" id="PS50977"/>
    </source>
</evidence>
<evidence type="ECO:0000256" key="1">
    <source>
        <dbReference type="ARBA" id="ARBA00023125"/>
    </source>
</evidence>
<dbReference type="PRINTS" id="PR00455">
    <property type="entry name" value="HTHTETR"/>
</dbReference>
<dbReference type="Gene3D" id="1.10.357.10">
    <property type="entry name" value="Tetracycline Repressor, domain 2"/>
    <property type="match status" value="1"/>
</dbReference>
<organism evidence="4 5">
    <name type="scientific">Liquorilactobacillus uvarum DSM 19971</name>
    <dbReference type="NCBI Taxonomy" id="1423812"/>
    <lineage>
        <taxon>Bacteria</taxon>
        <taxon>Bacillati</taxon>
        <taxon>Bacillota</taxon>
        <taxon>Bacilli</taxon>
        <taxon>Lactobacillales</taxon>
        <taxon>Lactobacillaceae</taxon>
        <taxon>Liquorilactobacillus</taxon>
    </lineage>
</organism>
<dbReference type="EMBL" id="AZEG01000022">
    <property type="protein sequence ID" value="KRL36722.1"/>
    <property type="molecule type" value="Genomic_DNA"/>
</dbReference>
<feature type="DNA-binding region" description="H-T-H motif" evidence="2">
    <location>
        <begin position="48"/>
        <end position="67"/>
    </location>
</feature>
<dbReference type="AlphaFoldDB" id="A0A0R1Q3J8"/>
<name>A0A0R1Q3J8_9LACO</name>
<proteinExistence type="predicted"/>
<gene>
    <name evidence="4" type="ORF">FD20_GL001091</name>
</gene>
<dbReference type="SUPFAM" id="SSF46689">
    <property type="entry name" value="Homeodomain-like"/>
    <property type="match status" value="1"/>
</dbReference>
<dbReference type="Pfam" id="PF17929">
    <property type="entry name" value="TetR_C_34"/>
    <property type="match status" value="1"/>
</dbReference>
<dbReference type="GO" id="GO:0003677">
    <property type="term" value="F:DNA binding"/>
    <property type="evidence" value="ECO:0007669"/>
    <property type="project" value="UniProtKB-UniRule"/>
</dbReference>
<dbReference type="Pfam" id="PF00440">
    <property type="entry name" value="TetR_N"/>
    <property type="match status" value="1"/>
</dbReference>
<reference evidence="4 5" key="1">
    <citation type="journal article" date="2015" name="Genome Announc.">
        <title>Expanding the biotechnology potential of lactobacilli through comparative genomics of 213 strains and associated genera.</title>
        <authorList>
            <person name="Sun Z."/>
            <person name="Harris H.M."/>
            <person name="McCann A."/>
            <person name="Guo C."/>
            <person name="Argimon S."/>
            <person name="Zhang W."/>
            <person name="Yang X."/>
            <person name="Jeffery I.B."/>
            <person name="Cooney J.C."/>
            <person name="Kagawa T.F."/>
            <person name="Liu W."/>
            <person name="Song Y."/>
            <person name="Salvetti E."/>
            <person name="Wrobel A."/>
            <person name="Rasinkangas P."/>
            <person name="Parkhill J."/>
            <person name="Rea M.C."/>
            <person name="O'Sullivan O."/>
            <person name="Ritari J."/>
            <person name="Douillard F.P."/>
            <person name="Paul Ross R."/>
            <person name="Yang R."/>
            <person name="Briner A.E."/>
            <person name="Felis G.E."/>
            <person name="de Vos W.M."/>
            <person name="Barrangou R."/>
            <person name="Klaenhammer T.R."/>
            <person name="Caufield P.W."/>
            <person name="Cui Y."/>
            <person name="Zhang H."/>
            <person name="O'Toole P.W."/>
        </authorList>
    </citation>
    <scope>NUCLEOTIDE SEQUENCE [LARGE SCALE GENOMIC DNA]</scope>
    <source>
        <strain evidence="4 5">DSM 19971</strain>
    </source>
</reference>
<sequence>MFYKLTNGQKKRCNMRSAMTDKQRREKCQVILGAALKLFRKKAFSDIRMADIAQQVNISKGTLFNYYNTKENIFMDLLLTGYQIYFEELDQRIMKISHLSINEFKFLLLEESKLLIKQHRVILRLNALRESVLEARADMSQTIEGRLKLNEIVLHLGKTIAERVDEVESKEAGHLLIMQSAILSGVLNMSNLDKFDQHKIGKRLETFRLDFESDAIQAFELYLNGLFFKSEVKRNNEINKY</sequence>
<keyword evidence="5" id="KW-1185">Reference proteome</keyword>
<evidence type="ECO:0000313" key="5">
    <source>
        <dbReference type="Proteomes" id="UP000051155"/>
    </source>
</evidence>
<accession>A0A0R1Q3J8</accession>
<keyword evidence="1 2" id="KW-0238">DNA-binding</keyword>
<evidence type="ECO:0000256" key="2">
    <source>
        <dbReference type="PROSITE-ProRule" id="PRU00335"/>
    </source>
</evidence>
<dbReference type="InterPro" id="IPR009057">
    <property type="entry name" value="Homeodomain-like_sf"/>
</dbReference>
<dbReference type="PATRIC" id="fig|1423812.3.peg.1161"/>
<dbReference type="PROSITE" id="PS50977">
    <property type="entry name" value="HTH_TETR_2"/>
    <property type="match status" value="1"/>
</dbReference>
<dbReference type="STRING" id="1423812.FD20_GL001091"/>
<feature type="domain" description="HTH tetR-type" evidence="3">
    <location>
        <begin position="25"/>
        <end position="85"/>
    </location>
</feature>
<dbReference type="InterPro" id="IPR041483">
    <property type="entry name" value="TetR_C_34"/>
</dbReference>
<dbReference type="Proteomes" id="UP000051155">
    <property type="component" value="Unassembled WGS sequence"/>
</dbReference>